<keyword evidence="1" id="KW-0732">Signal</keyword>
<organism evidence="7">
    <name type="scientific">hydrothermal vent metagenome</name>
    <dbReference type="NCBI Taxonomy" id="652676"/>
    <lineage>
        <taxon>unclassified sequences</taxon>
        <taxon>metagenomes</taxon>
        <taxon>ecological metagenomes</taxon>
    </lineage>
</organism>
<gene>
    <name evidence="7" type="ORF">MNB_SV-3-582</name>
</gene>
<keyword evidence="4" id="KW-0813">Transport</keyword>
<dbReference type="Pfam" id="PF03160">
    <property type="entry name" value="Calx-beta"/>
    <property type="match status" value="2"/>
</dbReference>
<dbReference type="GO" id="GO:0098703">
    <property type="term" value="P:calcium ion import across plasma membrane"/>
    <property type="evidence" value="ECO:0007669"/>
    <property type="project" value="TreeGrafter"/>
</dbReference>
<sequence length="1094" mass="119942">MKHFNAIFTFLLFPILFLNAFRIQKSNKYSIKSLFFGILLLPALSFGWGGGGGSNEPSISITATKSVIEGNTSNTQVELNITASDCPDTKDIKIHWATADGNATTADNDYTEANDTVTFSVPSGWGSSCQDSDKVKTITVTVNGDTNYETDEDFHVNLSDGGTNSSQKFTIDNNSTITIENDDIDTSGNLYISIADSNLTEGDSGSTPMNFTVTLSAAAPAGGVSVTYATSDGSATAGSDYNETNGTLTIPEGDTNGTITVSIYGDTDVETPDENFTVTLSNPTNALLLDDTALGVIVNDDEMVVHTEADDLCYQEPIYEVDSPMMNMGMCMNMGIVEGGMYCKQTIPIFNKSEDNLTDVTIDLNTSGISGSFLSDCGENNVSGNCSDQNDIDMGPVGIFGRGVVYDPVPDYGPNDTNSIYTNAMIDMAIFSGQNLYGSYIKNGERYIVEIPPCSSCINTYTTGPFDAWDIFRDIDDRNISTKVVKRSFQVTIASINETNDDTETKSGIDIKYNLINMDSNETIGGDWNSYDASSDAEIQSEDYNINQAYKDIRVIFKVCTDYNATTNTRTLYPYDSCSDDCESDNEEGACFRYFNSSDEFAIRPDSFDVNISDNDTFIADQNYSFSFKAKDNDANPTTNYNELSSDENASFDISLNLTVPNTHCQYQEAQITPDVNFTDGLHEGNFSFNRVGEFNLTLAEAQECSNRFAGVDCDDADVDDEWSVEDDLSIQAKNIAIKLIPDHFDIGGMYYNHHRGADQNFTYLSNFANNGSGASKAMASEYNLTITAKKADDTIASNYAKECFAKDINLNINYELLDGLGNTVVLTPMLSEIQYYVKDLDSADEYNTTNNFSTDINKTLISSVFDEEINGTANIKLEINFDRTYNQPINPFLLKLNNATLNDEDNISSTQSIDQNATFLYGRAKPSKYFYDDVTSSPATTPISVEVYCDKWPVSAANCPGVDIVKGRTNDYRWYLSTSHDMSTYDDGNITLKVGSSTGSLNHTRVSIDNSNNGIDNTIVVSVTAPNTVDIDFATTNPTDTSDWVIYNKDSNTIPSPFYRVRFIGTGSWAGKGQTGHIVGGKINKKKSDRLEW</sequence>
<keyword evidence="5" id="KW-0472">Membrane</keyword>
<dbReference type="SMART" id="SM00237">
    <property type="entry name" value="Calx_beta"/>
    <property type="match status" value="1"/>
</dbReference>
<dbReference type="GO" id="GO:0005432">
    <property type="term" value="F:calcium:sodium antiporter activity"/>
    <property type="evidence" value="ECO:0007669"/>
    <property type="project" value="TreeGrafter"/>
</dbReference>
<keyword evidence="5" id="KW-1133">Transmembrane helix</keyword>
<feature type="domain" description="Calx-beta" evidence="6">
    <location>
        <begin position="177"/>
        <end position="281"/>
    </location>
</feature>
<evidence type="ECO:0000256" key="4">
    <source>
        <dbReference type="ARBA" id="ARBA00023065"/>
    </source>
</evidence>
<feature type="transmembrane region" description="Helical" evidence="5">
    <location>
        <begin position="6"/>
        <end position="21"/>
    </location>
</feature>
<accession>A0A1W1CV83</accession>
<evidence type="ECO:0000256" key="3">
    <source>
        <dbReference type="ARBA" id="ARBA00022837"/>
    </source>
</evidence>
<dbReference type="InterPro" id="IPR003644">
    <property type="entry name" value="Calx_beta"/>
</dbReference>
<keyword evidence="2" id="KW-0677">Repeat</keyword>
<dbReference type="PANTHER" id="PTHR11878">
    <property type="entry name" value="SODIUM/CALCIUM EXCHANGER"/>
    <property type="match status" value="1"/>
</dbReference>
<dbReference type="GO" id="GO:0030424">
    <property type="term" value="C:axon"/>
    <property type="evidence" value="ECO:0007669"/>
    <property type="project" value="TreeGrafter"/>
</dbReference>
<dbReference type="GO" id="GO:0042383">
    <property type="term" value="C:sarcolemma"/>
    <property type="evidence" value="ECO:0007669"/>
    <property type="project" value="TreeGrafter"/>
</dbReference>
<dbReference type="EMBL" id="FPHI01000044">
    <property type="protein sequence ID" value="SFV69726.1"/>
    <property type="molecule type" value="Genomic_DNA"/>
</dbReference>
<dbReference type="InterPro" id="IPR051171">
    <property type="entry name" value="CaCA"/>
</dbReference>
<dbReference type="GO" id="GO:0007154">
    <property type="term" value="P:cell communication"/>
    <property type="evidence" value="ECO:0007669"/>
    <property type="project" value="InterPro"/>
</dbReference>
<evidence type="ECO:0000256" key="2">
    <source>
        <dbReference type="ARBA" id="ARBA00022737"/>
    </source>
</evidence>
<protein>
    <submittedName>
        <fullName evidence="7">Internalin, putative</fullName>
    </submittedName>
</protein>
<keyword evidence="3" id="KW-0106">Calcium</keyword>
<evidence type="ECO:0000256" key="5">
    <source>
        <dbReference type="SAM" id="Phobius"/>
    </source>
</evidence>
<dbReference type="AlphaFoldDB" id="A0A1W1CV83"/>
<proteinExistence type="predicted"/>
<dbReference type="PANTHER" id="PTHR11878:SF70">
    <property type="entry name" value="CALX-BETA DOMAIN-CONTAINING PROTEIN"/>
    <property type="match status" value="1"/>
</dbReference>
<evidence type="ECO:0000259" key="6">
    <source>
        <dbReference type="SMART" id="SM00237"/>
    </source>
</evidence>
<keyword evidence="5" id="KW-0812">Transmembrane</keyword>
<name>A0A1W1CV83_9ZZZZ</name>
<feature type="transmembrane region" description="Helical" evidence="5">
    <location>
        <begin position="33"/>
        <end position="51"/>
    </location>
</feature>
<dbReference type="SUPFAM" id="SSF141072">
    <property type="entry name" value="CalX-like"/>
    <property type="match status" value="2"/>
</dbReference>
<keyword evidence="4" id="KW-0406">Ion transport</keyword>
<evidence type="ECO:0000256" key="1">
    <source>
        <dbReference type="ARBA" id="ARBA00022729"/>
    </source>
</evidence>
<reference evidence="7" key="1">
    <citation type="submission" date="2016-10" db="EMBL/GenBank/DDBJ databases">
        <authorList>
            <person name="de Groot N.N."/>
        </authorList>
    </citation>
    <scope>NUCLEOTIDE SEQUENCE</scope>
</reference>
<dbReference type="Gene3D" id="2.60.40.2030">
    <property type="match status" value="2"/>
</dbReference>
<dbReference type="GO" id="GO:0098794">
    <property type="term" value="C:postsynapse"/>
    <property type="evidence" value="ECO:0007669"/>
    <property type="project" value="TreeGrafter"/>
</dbReference>
<evidence type="ECO:0000313" key="7">
    <source>
        <dbReference type="EMBL" id="SFV69726.1"/>
    </source>
</evidence>
<dbReference type="InterPro" id="IPR038081">
    <property type="entry name" value="CalX-like_sf"/>
</dbReference>